<comment type="domain">
    <text evidence="10">The SBD domain (substrate-binding domain) mediates the interaction with substrate proteins. It is related to the TRAF family.</text>
</comment>
<dbReference type="Pfam" id="PF03145">
    <property type="entry name" value="Sina_TRAF"/>
    <property type="match status" value="1"/>
</dbReference>
<evidence type="ECO:0000256" key="10">
    <source>
        <dbReference type="RuleBase" id="RU201113"/>
    </source>
</evidence>
<dbReference type="SUPFAM" id="SSF57850">
    <property type="entry name" value="RING/U-box"/>
    <property type="match status" value="1"/>
</dbReference>
<evidence type="ECO:0000256" key="9">
    <source>
        <dbReference type="PROSITE-ProRule" id="PRU00455"/>
    </source>
</evidence>
<comment type="domain">
    <text evidence="10">The RING-type zinc finger domain is essential for ubiquitin ligase activity.</text>
</comment>
<accession>A0A8K0GB63</accession>
<keyword evidence="8 10" id="KW-0862">Zinc</keyword>
<dbReference type="GO" id="GO:0008270">
    <property type="term" value="F:zinc ion binding"/>
    <property type="evidence" value="ECO:0007669"/>
    <property type="project" value="UniProtKB-KW"/>
</dbReference>
<dbReference type="Proteomes" id="UP000801492">
    <property type="component" value="Unassembled WGS sequence"/>
</dbReference>
<evidence type="ECO:0000259" key="12">
    <source>
        <dbReference type="PROSITE" id="PS50089"/>
    </source>
</evidence>
<comment type="catalytic activity">
    <reaction evidence="1 10">
        <text>S-ubiquitinyl-[E2 ubiquitin-conjugating enzyme]-L-cysteine + [acceptor protein]-L-lysine = [E2 ubiquitin-conjugating enzyme]-L-cysteine + N(6)-ubiquitinyl-[acceptor protein]-L-lysine.</text>
        <dbReference type="EC" id="2.3.2.27"/>
    </reaction>
</comment>
<dbReference type="InterPro" id="IPR004162">
    <property type="entry name" value="SINA-like_animal"/>
</dbReference>
<evidence type="ECO:0000256" key="3">
    <source>
        <dbReference type="ARBA" id="ARBA00009119"/>
    </source>
</evidence>
<evidence type="ECO:0000256" key="2">
    <source>
        <dbReference type="ARBA" id="ARBA00004906"/>
    </source>
</evidence>
<keyword evidence="15" id="KW-1185">Reference proteome</keyword>
<comment type="pathway">
    <text evidence="2 10">Protein modification; protein ubiquitination.</text>
</comment>
<dbReference type="Pfam" id="PF21362">
    <property type="entry name" value="Sina_RING"/>
    <property type="match status" value="1"/>
</dbReference>
<feature type="domain" description="RING-type" evidence="12">
    <location>
        <begin position="14"/>
        <end position="49"/>
    </location>
</feature>
<dbReference type="Pfam" id="PF21361">
    <property type="entry name" value="Sina_ZnF"/>
    <property type="match status" value="1"/>
</dbReference>
<feature type="domain" description="SIAH-type" evidence="13">
    <location>
        <begin position="66"/>
        <end position="124"/>
    </location>
</feature>
<dbReference type="GO" id="GO:0061630">
    <property type="term" value="F:ubiquitin protein ligase activity"/>
    <property type="evidence" value="ECO:0007669"/>
    <property type="project" value="UniProtKB-EC"/>
</dbReference>
<sequence length="308" mass="35830">MDDFYDKLLIELECPVCSNYMAPPIRQCETGHSICEACRKKLPKCPLCQKQFTDSKNISLEALACKMHYPCINRLSGCTAKLSLEERDSHELNCSFKGFKCGMDKCPWIGKLEDVVEHWSSKKTKSKIYHGSNICHTKIKQESYYVNLVEINKQLFWFKCKLEKGKVFWAVQFLGPREEANDFYYEIEVFKPGCAMPKILFSDYCQTADIENGELFKDSICISASVDCVNRFVSDDQLLIYYLRVNEVETNEGLEETTGEKKEARKARKQYKKKLDDKHKHKHRDRSKGAATEDAEKQKISYRRLKNN</sequence>
<comment type="function">
    <text evidence="10">E3 ubiquitin-protein ligase that mediates ubiquitination and subsequent proteasomal degradation of target proteins. E3 ubiquitin ligases accept ubiquitin from an E2 ubiquitin-conjugating enzyme in the form of a thioester and then directly transfers the ubiquitin to targeted substrates.</text>
</comment>
<dbReference type="InterPro" id="IPR013010">
    <property type="entry name" value="Znf_SIAH"/>
</dbReference>
<dbReference type="PANTHER" id="PTHR45877:SF2">
    <property type="entry name" value="E3 UBIQUITIN-PROTEIN LIGASE SINA-RELATED"/>
    <property type="match status" value="1"/>
</dbReference>
<dbReference type="PROSITE" id="PS50089">
    <property type="entry name" value="ZF_RING_2"/>
    <property type="match status" value="1"/>
</dbReference>
<comment type="similarity">
    <text evidence="3 10">Belongs to the SINA (Seven in absentia) family.</text>
</comment>
<evidence type="ECO:0000259" key="13">
    <source>
        <dbReference type="PROSITE" id="PS51081"/>
    </source>
</evidence>
<dbReference type="InterPro" id="IPR018121">
    <property type="entry name" value="7-in-absentia-prot_TRAF-dom"/>
</dbReference>
<dbReference type="UniPathway" id="UPA00143"/>
<dbReference type="SUPFAM" id="SSF49599">
    <property type="entry name" value="TRAF domain-like"/>
    <property type="match status" value="1"/>
</dbReference>
<keyword evidence="6 9" id="KW-0863">Zinc-finger</keyword>
<dbReference type="GO" id="GO:0031624">
    <property type="term" value="F:ubiquitin conjugating enzyme binding"/>
    <property type="evidence" value="ECO:0007669"/>
    <property type="project" value="TreeGrafter"/>
</dbReference>
<keyword evidence="5 10" id="KW-0479">Metal-binding</keyword>
<dbReference type="EC" id="2.3.2.27" evidence="10"/>
<evidence type="ECO:0000256" key="1">
    <source>
        <dbReference type="ARBA" id="ARBA00000900"/>
    </source>
</evidence>
<dbReference type="GO" id="GO:0043161">
    <property type="term" value="P:proteasome-mediated ubiquitin-dependent protein catabolic process"/>
    <property type="evidence" value="ECO:0007669"/>
    <property type="project" value="TreeGrafter"/>
</dbReference>
<comment type="caution">
    <text evidence="14">The sequence shown here is derived from an EMBL/GenBank/DDBJ whole genome shotgun (WGS) entry which is preliminary data.</text>
</comment>
<feature type="region of interest" description="Disordered" evidence="11">
    <location>
        <begin position="253"/>
        <end position="308"/>
    </location>
</feature>
<evidence type="ECO:0000256" key="7">
    <source>
        <dbReference type="ARBA" id="ARBA00022786"/>
    </source>
</evidence>
<dbReference type="AlphaFoldDB" id="A0A8K0GB63"/>
<dbReference type="PANTHER" id="PTHR45877">
    <property type="entry name" value="E3 UBIQUITIN-PROTEIN LIGASE SIAH2"/>
    <property type="match status" value="1"/>
</dbReference>
<dbReference type="GO" id="GO:0005737">
    <property type="term" value="C:cytoplasm"/>
    <property type="evidence" value="ECO:0007669"/>
    <property type="project" value="InterPro"/>
</dbReference>
<reference evidence="14" key="1">
    <citation type="submission" date="2019-08" db="EMBL/GenBank/DDBJ databases">
        <title>The genome of the North American firefly Photinus pyralis.</title>
        <authorList>
            <consortium name="Photinus pyralis genome working group"/>
            <person name="Fallon T.R."/>
            <person name="Sander Lower S.E."/>
            <person name="Weng J.-K."/>
        </authorList>
    </citation>
    <scope>NUCLEOTIDE SEQUENCE</scope>
    <source>
        <strain evidence="14">TRF0915ILg1</strain>
        <tissue evidence="14">Whole body</tissue>
    </source>
</reference>
<dbReference type="InterPro" id="IPR008974">
    <property type="entry name" value="TRAF-like"/>
</dbReference>
<gene>
    <name evidence="14" type="ORF">ILUMI_07898</name>
</gene>
<dbReference type="OrthoDB" id="4788989at2759"/>
<keyword evidence="4" id="KW-0808">Transferase</keyword>
<dbReference type="InterPro" id="IPR013083">
    <property type="entry name" value="Znf_RING/FYVE/PHD"/>
</dbReference>
<dbReference type="Gene3D" id="2.60.210.10">
    <property type="entry name" value="Apoptosis, Tumor Necrosis Factor Receptor Associated Protein 2, Chain A"/>
    <property type="match status" value="1"/>
</dbReference>
<evidence type="ECO:0000256" key="6">
    <source>
        <dbReference type="ARBA" id="ARBA00022771"/>
    </source>
</evidence>
<protein>
    <recommendedName>
        <fullName evidence="10">E3 ubiquitin-protein ligase</fullName>
        <ecNumber evidence="10">2.3.2.27</ecNumber>
    </recommendedName>
</protein>
<dbReference type="Gene3D" id="3.30.40.10">
    <property type="entry name" value="Zinc/RING finger domain, C3HC4 (zinc finger)"/>
    <property type="match status" value="2"/>
</dbReference>
<name>A0A8K0GB63_IGNLU</name>
<dbReference type="InterPro" id="IPR001841">
    <property type="entry name" value="Znf_RING"/>
</dbReference>
<evidence type="ECO:0000256" key="5">
    <source>
        <dbReference type="ARBA" id="ARBA00022723"/>
    </source>
</evidence>
<evidence type="ECO:0000256" key="11">
    <source>
        <dbReference type="SAM" id="MobiDB-lite"/>
    </source>
</evidence>
<proteinExistence type="inferred from homology"/>
<dbReference type="EMBL" id="VTPC01003601">
    <property type="protein sequence ID" value="KAF2898275.1"/>
    <property type="molecule type" value="Genomic_DNA"/>
</dbReference>
<organism evidence="14 15">
    <name type="scientific">Ignelater luminosus</name>
    <name type="common">Cucubano</name>
    <name type="synonym">Pyrophorus luminosus</name>
    <dbReference type="NCBI Taxonomy" id="2038154"/>
    <lineage>
        <taxon>Eukaryota</taxon>
        <taxon>Metazoa</taxon>
        <taxon>Ecdysozoa</taxon>
        <taxon>Arthropoda</taxon>
        <taxon>Hexapoda</taxon>
        <taxon>Insecta</taxon>
        <taxon>Pterygota</taxon>
        <taxon>Neoptera</taxon>
        <taxon>Endopterygota</taxon>
        <taxon>Coleoptera</taxon>
        <taxon>Polyphaga</taxon>
        <taxon>Elateriformia</taxon>
        <taxon>Elateroidea</taxon>
        <taxon>Elateridae</taxon>
        <taxon>Agrypninae</taxon>
        <taxon>Pyrophorini</taxon>
        <taxon>Ignelater</taxon>
    </lineage>
</organism>
<evidence type="ECO:0000313" key="15">
    <source>
        <dbReference type="Proteomes" id="UP000801492"/>
    </source>
</evidence>
<evidence type="ECO:0000313" key="14">
    <source>
        <dbReference type="EMBL" id="KAF2898275.1"/>
    </source>
</evidence>
<dbReference type="PROSITE" id="PS51081">
    <property type="entry name" value="ZF_SIAH"/>
    <property type="match status" value="1"/>
</dbReference>
<dbReference type="InterPro" id="IPR049548">
    <property type="entry name" value="Sina-like_RING"/>
</dbReference>
<keyword evidence="7 10" id="KW-0833">Ubl conjugation pathway</keyword>
<dbReference type="GO" id="GO:0016567">
    <property type="term" value="P:protein ubiquitination"/>
    <property type="evidence" value="ECO:0007669"/>
    <property type="project" value="UniProtKB-UniPathway"/>
</dbReference>
<evidence type="ECO:0000256" key="4">
    <source>
        <dbReference type="ARBA" id="ARBA00022679"/>
    </source>
</evidence>
<evidence type="ECO:0000256" key="8">
    <source>
        <dbReference type="ARBA" id="ARBA00022833"/>
    </source>
</evidence>